<dbReference type="AlphaFoldDB" id="A0A4U0TJH5"/>
<reference evidence="2 3" key="1">
    <citation type="submission" date="2017-03" db="EMBL/GenBank/DDBJ databases">
        <title>Genomes of endolithic fungi from Antarctica.</title>
        <authorList>
            <person name="Coleine C."/>
            <person name="Masonjones S."/>
            <person name="Stajich J.E."/>
        </authorList>
    </citation>
    <scope>NUCLEOTIDE SEQUENCE [LARGE SCALE GENOMIC DNA]</scope>
    <source>
        <strain evidence="2 3">CCFEE 5311</strain>
    </source>
</reference>
<dbReference type="EMBL" id="NAJP01000345">
    <property type="protein sequence ID" value="TKA21832.1"/>
    <property type="molecule type" value="Genomic_DNA"/>
</dbReference>
<organism evidence="2 3">
    <name type="scientific">Friedmanniomyces endolithicus</name>
    <dbReference type="NCBI Taxonomy" id="329885"/>
    <lineage>
        <taxon>Eukaryota</taxon>
        <taxon>Fungi</taxon>
        <taxon>Dikarya</taxon>
        <taxon>Ascomycota</taxon>
        <taxon>Pezizomycotina</taxon>
        <taxon>Dothideomycetes</taxon>
        <taxon>Dothideomycetidae</taxon>
        <taxon>Mycosphaerellales</taxon>
        <taxon>Teratosphaeriaceae</taxon>
        <taxon>Friedmanniomyces</taxon>
    </lineage>
</organism>
<feature type="region of interest" description="Disordered" evidence="1">
    <location>
        <begin position="106"/>
        <end position="134"/>
    </location>
</feature>
<dbReference type="STRING" id="329885.A0A4U0TJH5"/>
<dbReference type="Proteomes" id="UP000310066">
    <property type="component" value="Unassembled WGS sequence"/>
</dbReference>
<accession>A0A4U0TJH5</accession>
<proteinExistence type="predicted"/>
<feature type="compositionally biased region" description="Acidic residues" evidence="1">
    <location>
        <begin position="124"/>
        <end position="134"/>
    </location>
</feature>
<gene>
    <name evidence="2" type="ORF">B0A54_18082</name>
</gene>
<protein>
    <submittedName>
        <fullName evidence="2">Uncharacterized protein</fullName>
    </submittedName>
</protein>
<comment type="caution">
    <text evidence="2">The sequence shown here is derived from an EMBL/GenBank/DDBJ whole genome shotgun (WGS) entry which is preliminary data.</text>
</comment>
<evidence type="ECO:0000256" key="1">
    <source>
        <dbReference type="SAM" id="MobiDB-lite"/>
    </source>
</evidence>
<evidence type="ECO:0000313" key="2">
    <source>
        <dbReference type="EMBL" id="TKA21832.1"/>
    </source>
</evidence>
<feature type="non-terminal residue" evidence="2">
    <location>
        <position position="134"/>
    </location>
</feature>
<evidence type="ECO:0000313" key="3">
    <source>
        <dbReference type="Proteomes" id="UP000310066"/>
    </source>
</evidence>
<name>A0A4U0TJH5_9PEZI</name>
<sequence>MPRRQFVADLQKAQQDTLPLGICELQQGEDDGQFEFEFIGTPTSGIIEPVKITAIIPDVSDYPTRHEYMVYCSDDAPRTIGAALEDVRGTNRKTVFELLDIVSATLTRSTPDRDGDTQMPDSQLETEDEESDQD</sequence>
<dbReference type="OrthoDB" id="109543at2759"/>